<evidence type="ECO:0000313" key="2">
    <source>
        <dbReference type="EMBL" id="KAJ8898270.1"/>
    </source>
</evidence>
<keyword evidence="3" id="KW-1185">Reference proteome</keyword>
<feature type="compositionally biased region" description="Polar residues" evidence="1">
    <location>
        <begin position="693"/>
        <end position="711"/>
    </location>
</feature>
<feature type="region of interest" description="Disordered" evidence="1">
    <location>
        <begin position="1133"/>
        <end position="1152"/>
    </location>
</feature>
<gene>
    <name evidence="2" type="ORF">PR048_003630</name>
</gene>
<name>A0ABQ9IPY1_9NEOP</name>
<feature type="region of interest" description="Disordered" evidence="1">
    <location>
        <begin position="288"/>
        <end position="320"/>
    </location>
</feature>
<protein>
    <submittedName>
        <fullName evidence="2">Uncharacterized protein</fullName>
    </submittedName>
</protein>
<reference evidence="2 3" key="1">
    <citation type="submission" date="2023-02" db="EMBL/GenBank/DDBJ databases">
        <title>LHISI_Scaffold_Assembly.</title>
        <authorList>
            <person name="Stuart O.P."/>
            <person name="Cleave R."/>
            <person name="Magrath M.J.L."/>
            <person name="Mikheyev A.S."/>
        </authorList>
    </citation>
    <scope>NUCLEOTIDE SEQUENCE [LARGE SCALE GENOMIC DNA]</scope>
    <source>
        <strain evidence="2">Daus_M_001</strain>
        <tissue evidence="2">Leg muscle</tissue>
    </source>
</reference>
<evidence type="ECO:0000313" key="3">
    <source>
        <dbReference type="Proteomes" id="UP001159363"/>
    </source>
</evidence>
<feature type="compositionally biased region" description="Basic and acidic residues" evidence="1">
    <location>
        <begin position="305"/>
        <end position="316"/>
    </location>
</feature>
<feature type="compositionally biased region" description="Polar residues" evidence="1">
    <location>
        <begin position="1134"/>
        <end position="1149"/>
    </location>
</feature>
<feature type="compositionally biased region" description="Polar residues" evidence="1">
    <location>
        <begin position="739"/>
        <end position="751"/>
    </location>
</feature>
<dbReference type="Proteomes" id="UP001159363">
    <property type="component" value="Chromosome 1"/>
</dbReference>
<organism evidence="2 3">
    <name type="scientific">Dryococelus australis</name>
    <dbReference type="NCBI Taxonomy" id="614101"/>
    <lineage>
        <taxon>Eukaryota</taxon>
        <taxon>Metazoa</taxon>
        <taxon>Ecdysozoa</taxon>
        <taxon>Arthropoda</taxon>
        <taxon>Hexapoda</taxon>
        <taxon>Insecta</taxon>
        <taxon>Pterygota</taxon>
        <taxon>Neoptera</taxon>
        <taxon>Polyneoptera</taxon>
        <taxon>Phasmatodea</taxon>
        <taxon>Verophasmatodea</taxon>
        <taxon>Anareolatae</taxon>
        <taxon>Phasmatidae</taxon>
        <taxon>Eurycanthinae</taxon>
        <taxon>Dryococelus</taxon>
    </lineage>
</organism>
<comment type="caution">
    <text evidence="2">The sequence shown here is derived from an EMBL/GenBank/DDBJ whole genome shotgun (WGS) entry which is preliminary data.</text>
</comment>
<accession>A0ABQ9IPY1</accession>
<evidence type="ECO:0000256" key="1">
    <source>
        <dbReference type="SAM" id="MobiDB-lite"/>
    </source>
</evidence>
<feature type="compositionally biased region" description="Low complexity" evidence="1">
    <location>
        <begin position="722"/>
        <end position="733"/>
    </location>
</feature>
<feature type="region of interest" description="Disordered" evidence="1">
    <location>
        <begin position="800"/>
        <end position="825"/>
    </location>
</feature>
<feature type="region of interest" description="Disordered" evidence="1">
    <location>
        <begin position="693"/>
        <end position="753"/>
    </location>
</feature>
<dbReference type="EMBL" id="JARBHB010000001">
    <property type="protein sequence ID" value="KAJ8898270.1"/>
    <property type="molecule type" value="Genomic_DNA"/>
</dbReference>
<proteinExistence type="predicted"/>
<sequence length="1185" mass="129487">MLIGYAASSLSEATRVHKTLNVKYFPCIDGWREYSWLSAGRGCRGRLRSGNYTSVLLQKCRLCKLLSGRRCMRAETISVAWSDTRSFFVYNFRSDRTHTAHRRLLSIHVHGVVGNHGFPQHFVDVTVRSISIVPPKSVHLLRLAVIPVAWRGRGASIGMVVETYFTLCSLVLWASFLVAGYCLPGEDLYGVFHLAPAPCGVACRELRWWWSPWNTPRTGGSPVCLPPTVARPTFSRRPSGIRLIKPIEEIGGGATAVEAACRLNSDWSGRTKGSMRVIEVNMEWHRNERTGETGDPRGNPPTNDIVRHDSHMRKSGDPPGPQCVNLAHNFMVTCRAKPPHVYDMQLTAILFRSCVSPASGQLPFKCFAARLAARRSRPRKARSFAAGGINKTGGKSWHVDVCVLSLRNCFLATLLLSLQPSSNFPSDSDTQRPMASSETPYREGWEMGDMFVGDPLERFLWYGHEPASHELQNIDTRSRRLPFFTAGHAACSSIARNSATHSFISSNSTLGPEACRGIYIAQATTWKVQRTPSHAERTRPVIQNNLEISAEHYTTRGRGALTAYCISEKESTRTRGFVANLRGRAADWRRLATTPNVQLTAAVTSPLTSTQLGPHGRELFNGGGDNDEVIAARLDDTTTTLQKGTLGVPWATLPAKEKLALASRCEARRCRDEERVCSNALECRRMAENNRNSGDVVESSFTGVEPRNSSPAHHGQHISGWRSANSSSASRNSGDGCRTRTSPESIASSPTLAEMALRTPDAASSLARSRIQEVLLHLVVLPSWFIIQLSGTIPACESPDAARPRIEPGSPRWETSRLIAHPPRPRPIRSPTLHYSFQHQLKHLPVHRPGYRTLLLTLFWTRLLRDIHIGTSIARGGGDAALSRTMFPDSQAVALLRGSTCAALPACQFLQLPLRPSSRVLLTEELIISHPNEILSVPLHTTNLNSSQEAALCTGPTSLPQTASLGYPESNPNLKKTKWSLWMFCPRSSMGGGGEGGQGDLLVVGGSRVRAPVPPTRRFFSSLVALGIRQQLGLTRASSTLLDDQASKSESLPRSKFLSDHIDAGITLLGQAWHDTCAQVVWWCTFTHTKSESLGGSNLGPAIVIAVSCGVKANDGIRSPFLFPGRGDSAARMLSSNPEEPGSIPSSVSPGYPHVRIVPDDVAGRRVFSGGSLVSPSLHSGTDPS</sequence>